<dbReference type="AlphaFoldDB" id="A0A502KVW9"/>
<evidence type="ECO:0000256" key="2">
    <source>
        <dbReference type="ARBA" id="ARBA00004651"/>
    </source>
</evidence>
<evidence type="ECO:0000259" key="14">
    <source>
        <dbReference type="PROSITE" id="PS50112"/>
    </source>
</evidence>
<dbReference type="InterPro" id="IPR000014">
    <property type="entry name" value="PAS"/>
</dbReference>
<protein>
    <recommendedName>
        <fullName evidence="3">histidine kinase</fullName>
        <ecNumber evidence="3">2.7.13.3</ecNumber>
    </recommendedName>
</protein>
<feature type="transmembrane region" description="Helical" evidence="12">
    <location>
        <begin position="28"/>
        <end position="45"/>
    </location>
</feature>
<dbReference type="SUPFAM" id="SSF55874">
    <property type="entry name" value="ATPase domain of HSP90 chaperone/DNA topoisomerase II/histidine kinase"/>
    <property type="match status" value="1"/>
</dbReference>
<dbReference type="GO" id="GO:0005524">
    <property type="term" value="F:ATP binding"/>
    <property type="evidence" value="ECO:0007669"/>
    <property type="project" value="UniProtKB-KW"/>
</dbReference>
<keyword evidence="6" id="KW-0808">Transferase</keyword>
<dbReference type="SUPFAM" id="SSF55785">
    <property type="entry name" value="PYP-like sensor domain (PAS domain)"/>
    <property type="match status" value="1"/>
</dbReference>
<dbReference type="PRINTS" id="PR00344">
    <property type="entry name" value="BCTRLSENSOR"/>
</dbReference>
<dbReference type="PROSITE" id="PS50109">
    <property type="entry name" value="HIS_KIN"/>
    <property type="match status" value="1"/>
</dbReference>
<accession>A0A502KVW9</accession>
<dbReference type="EMBL" id="SAWY01000020">
    <property type="protein sequence ID" value="TPH15274.1"/>
    <property type="molecule type" value="Genomic_DNA"/>
</dbReference>
<dbReference type="GO" id="GO:0004673">
    <property type="term" value="F:protein histidine kinase activity"/>
    <property type="evidence" value="ECO:0007669"/>
    <property type="project" value="UniProtKB-EC"/>
</dbReference>
<proteinExistence type="predicted"/>
<evidence type="ECO:0000256" key="1">
    <source>
        <dbReference type="ARBA" id="ARBA00000085"/>
    </source>
</evidence>
<dbReference type="PROSITE" id="PS50112">
    <property type="entry name" value="PAS"/>
    <property type="match status" value="1"/>
</dbReference>
<keyword evidence="8" id="KW-0418">Kinase</keyword>
<feature type="domain" description="PAS" evidence="14">
    <location>
        <begin position="105"/>
        <end position="140"/>
    </location>
</feature>
<name>A0A502KVW9_9GAMM</name>
<keyword evidence="12" id="KW-1133">Transmembrane helix</keyword>
<evidence type="ECO:0000256" key="12">
    <source>
        <dbReference type="SAM" id="Phobius"/>
    </source>
</evidence>
<dbReference type="InterPro" id="IPR003594">
    <property type="entry name" value="HATPase_dom"/>
</dbReference>
<gene>
    <name evidence="15" type="ORF">EPA86_10210</name>
</gene>
<dbReference type="Gene3D" id="3.30.565.10">
    <property type="entry name" value="Histidine kinase-like ATPase, C-terminal domain"/>
    <property type="match status" value="1"/>
</dbReference>
<keyword evidence="11 12" id="KW-0472">Membrane</keyword>
<keyword evidence="4" id="KW-1003">Cell membrane</keyword>
<evidence type="ECO:0000256" key="7">
    <source>
        <dbReference type="ARBA" id="ARBA00022741"/>
    </source>
</evidence>
<dbReference type="InterPro" id="IPR035965">
    <property type="entry name" value="PAS-like_dom_sf"/>
</dbReference>
<sequence length="445" mass="49313">MLIWAMCLPCLLITTVSLAIAGVSAYLIAFIVIVLSLLCIFVVVNNKQNSAHQIRTLSNILESMISGDYTLRGRLPSDPAFQELLNLVNSLADSLSLHKIEAQESRQLLERIMEQMDAMVIATDHHGIIVMANDSARKLLFKNNDIKAKLPLNQLEVGLKISQAESGIIDFNHPLLRGEHFLFKESFLSEGNPHQLYLITSAERLLLEKERKAWQSLLRVLSHEMNNSLTPIASVSQSIKQKLQTQDKPLNRESLLMGVEIINERASSLSSFIASYSQLSHLPSPNKTTFNLKDILIKNAQLFESFNLLLSPSSEAFPLITLNVDKQQFEQVLINLFKNADEAMANSLEKNISVSCNIIDNTVEITIADTGMGIANQDNLFVPFYSTKPQGSGIGLALCKQILFNHGGSITLKNRTDIQGAQAVLILPRAKHGGHSTGYQIDSKN</sequence>
<evidence type="ECO:0000256" key="10">
    <source>
        <dbReference type="ARBA" id="ARBA00023012"/>
    </source>
</evidence>
<keyword evidence="10" id="KW-0902">Two-component regulatory system</keyword>
<dbReference type="InterPro" id="IPR004358">
    <property type="entry name" value="Sig_transdc_His_kin-like_C"/>
</dbReference>
<dbReference type="PANTHER" id="PTHR45528:SF1">
    <property type="entry name" value="SENSOR HISTIDINE KINASE CPXA"/>
    <property type="match status" value="1"/>
</dbReference>
<organism evidence="15 16">
    <name type="scientific">Litorilituus lipolyticus</name>
    <dbReference type="NCBI Taxonomy" id="2491017"/>
    <lineage>
        <taxon>Bacteria</taxon>
        <taxon>Pseudomonadati</taxon>
        <taxon>Pseudomonadota</taxon>
        <taxon>Gammaproteobacteria</taxon>
        <taxon>Alteromonadales</taxon>
        <taxon>Colwelliaceae</taxon>
        <taxon>Litorilituus</taxon>
    </lineage>
</organism>
<evidence type="ECO:0000313" key="15">
    <source>
        <dbReference type="EMBL" id="TPH15274.1"/>
    </source>
</evidence>
<dbReference type="InterPro" id="IPR036890">
    <property type="entry name" value="HATPase_C_sf"/>
</dbReference>
<evidence type="ECO:0000256" key="8">
    <source>
        <dbReference type="ARBA" id="ARBA00022777"/>
    </source>
</evidence>
<evidence type="ECO:0000313" key="16">
    <source>
        <dbReference type="Proteomes" id="UP000315303"/>
    </source>
</evidence>
<keyword evidence="5" id="KW-0597">Phosphoprotein</keyword>
<dbReference type="OrthoDB" id="1931120at2"/>
<dbReference type="Gene3D" id="3.30.450.20">
    <property type="entry name" value="PAS domain"/>
    <property type="match status" value="1"/>
</dbReference>
<dbReference type="EC" id="2.7.13.3" evidence="3"/>
<dbReference type="InterPro" id="IPR050398">
    <property type="entry name" value="HssS/ArlS-like"/>
</dbReference>
<dbReference type="Pfam" id="PF02518">
    <property type="entry name" value="HATPase_c"/>
    <property type="match status" value="1"/>
</dbReference>
<dbReference type="SMART" id="SM00387">
    <property type="entry name" value="HATPase_c"/>
    <property type="match status" value="1"/>
</dbReference>
<comment type="subcellular location">
    <subcellularLocation>
        <location evidence="2">Cell membrane</location>
        <topology evidence="2">Multi-pass membrane protein</topology>
    </subcellularLocation>
</comment>
<dbReference type="GO" id="GO:0000160">
    <property type="term" value="P:phosphorelay signal transduction system"/>
    <property type="evidence" value="ECO:0007669"/>
    <property type="project" value="UniProtKB-KW"/>
</dbReference>
<evidence type="ECO:0000256" key="3">
    <source>
        <dbReference type="ARBA" id="ARBA00012438"/>
    </source>
</evidence>
<evidence type="ECO:0000256" key="11">
    <source>
        <dbReference type="ARBA" id="ARBA00023136"/>
    </source>
</evidence>
<dbReference type="Proteomes" id="UP000315303">
    <property type="component" value="Unassembled WGS sequence"/>
</dbReference>
<keyword evidence="16" id="KW-1185">Reference proteome</keyword>
<dbReference type="InterPro" id="IPR005467">
    <property type="entry name" value="His_kinase_dom"/>
</dbReference>
<keyword evidence="12" id="KW-0812">Transmembrane</keyword>
<evidence type="ECO:0000259" key="13">
    <source>
        <dbReference type="PROSITE" id="PS50109"/>
    </source>
</evidence>
<keyword evidence="7" id="KW-0547">Nucleotide-binding</keyword>
<comment type="catalytic activity">
    <reaction evidence="1">
        <text>ATP + protein L-histidine = ADP + protein N-phospho-L-histidine.</text>
        <dbReference type="EC" id="2.7.13.3"/>
    </reaction>
</comment>
<evidence type="ECO:0000256" key="4">
    <source>
        <dbReference type="ARBA" id="ARBA00022475"/>
    </source>
</evidence>
<evidence type="ECO:0000256" key="5">
    <source>
        <dbReference type="ARBA" id="ARBA00022553"/>
    </source>
</evidence>
<evidence type="ECO:0000256" key="6">
    <source>
        <dbReference type="ARBA" id="ARBA00022679"/>
    </source>
</evidence>
<comment type="caution">
    <text evidence="15">The sequence shown here is derived from an EMBL/GenBank/DDBJ whole genome shotgun (WGS) entry which is preliminary data.</text>
</comment>
<dbReference type="PANTHER" id="PTHR45528">
    <property type="entry name" value="SENSOR HISTIDINE KINASE CPXA"/>
    <property type="match status" value="1"/>
</dbReference>
<evidence type="ECO:0000256" key="9">
    <source>
        <dbReference type="ARBA" id="ARBA00022840"/>
    </source>
</evidence>
<feature type="domain" description="Histidine kinase" evidence="13">
    <location>
        <begin position="220"/>
        <end position="431"/>
    </location>
</feature>
<reference evidence="15 16" key="1">
    <citation type="submission" date="2019-01" db="EMBL/GenBank/DDBJ databases">
        <title>Litorilituus lipolytica sp. nov., isolated from intertidal sand of the Yellow Sea in China.</title>
        <authorList>
            <person name="Liu A."/>
        </authorList>
    </citation>
    <scope>NUCLEOTIDE SEQUENCE [LARGE SCALE GENOMIC DNA]</scope>
    <source>
        <strain evidence="15 16">RZ04</strain>
    </source>
</reference>
<dbReference type="GO" id="GO:0005886">
    <property type="term" value="C:plasma membrane"/>
    <property type="evidence" value="ECO:0007669"/>
    <property type="project" value="UniProtKB-SubCell"/>
</dbReference>
<keyword evidence="9 15" id="KW-0067">ATP-binding</keyword>